<evidence type="ECO:0000256" key="3">
    <source>
        <dbReference type="ARBA" id="ARBA00011233"/>
    </source>
</evidence>
<keyword evidence="5" id="KW-0119">Carbohydrate metabolism</keyword>
<dbReference type="RefSeq" id="WP_113903226.1">
    <property type="nucleotide sequence ID" value="NZ_QNSB01000003.1"/>
</dbReference>
<comment type="pathway">
    <text evidence="1">Carbohydrate acid metabolism.</text>
</comment>
<sequence length="218" mass="22672">MTTRQTLPENTSESRLVVVLRGQRAEDLPPVIATMAEAGVRSFELTLTTPDVFALLPTLITEHGPTVDFGVGTITTPEQVNEAVAAGAKYLVTPVTDPAVIDRALDRSVPLIPGGFTPSELFSSWSRGVAAVKVFPAGRLGAGYVKDLRGPFPDMVVVPSGGVDLDSAREWLAAGAAAVSVGGPLLGDALKGGDLGELAERTRAFVEVCTGTGSRSRC</sequence>
<evidence type="ECO:0000256" key="2">
    <source>
        <dbReference type="ARBA" id="ARBA00006906"/>
    </source>
</evidence>
<dbReference type="PANTHER" id="PTHR30246">
    <property type="entry name" value="2-KETO-3-DEOXY-6-PHOSPHOGLUCONATE ALDOLASE"/>
    <property type="match status" value="1"/>
</dbReference>
<keyword evidence="7" id="KW-1185">Reference proteome</keyword>
<reference evidence="6 7" key="1">
    <citation type="submission" date="2018-06" db="EMBL/GenBank/DDBJ databases">
        <title>Freshwater and sediment microbial communities from various areas in North America, analyzing microbe dynamics in response to fracking.</title>
        <authorList>
            <person name="Lamendella R."/>
        </authorList>
    </citation>
    <scope>NUCLEOTIDE SEQUENCE [LARGE SCALE GENOMIC DNA]</scope>
    <source>
        <strain evidence="6 7">3b_TX</strain>
    </source>
</reference>
<evidence type="ECO:0000256" key="5">
    <source>
        <dbReference type="ARBA" id="ARBA00023277"/>
    </source>
</evidence>
<dbReference type="PANTHER" id="PTHR30246:SF1">
    <property type="entry name" value="2-DEHYDRO-3-DEOXY-6-PHOSPHOGALACTONATE ALDOLASE-RELATED"/>
    <property type="match status" value="1"/>
</dbReference>
<dbReference type="Proteomes" id="UP000253509">
    <property type="component" value="Unassembled WGS sequence"/>
</dbReference>
<dbReference type="Gene3D" id="3.20.20.70">
    <property type="entry name" value="Aldolase class I"/>
    <property type="match status" value="1"/>
</dbReference>
<proteinExistence type="inferred from homology"/>
<organism evidence="6 7">
    <name type="scientific">Brevibacterium celere</name>
    <dbReference type="NCBI Taxonomy" id="225845"/>
    <lineage>
        <taxon>Bacteria</taxon>
        <taxon>Bacillati</taxon>
        <taxon>Actinomycetota</taxon>
        <taxon>Actinomycetes</taxon>
        <taxon>Micrococcales</taxon>
        <taxon>Brevibacteriaceae</taxon>
        <taxon>Brevibacterium</taxon>
    </lineage>
</organism>
<evidence type="ECO:0000313" key="6">
    <source>
        <dbReference type="EMBL" id="RBP72719.1"/>
    </source>
</evidence>
<name>A0A366IMZ6_9MICO</name>
<dbReference type="AlphaFoldDB" id="A0A366IMZ6"/>
<gene>
    <name evidence="6" type="ORF">DFO65_10310</name>
</gene>
<comment type="subunit">
    <text evidence="3">Homotrimer.</text>
</comment>
<dbReference type="Pfam" id="PF01081">
    <property type="entry name" value="Aldolase"/>
    <property type="match status" value="1"/>
</dbReference>
<evidence type="ECO:0000256" key="4">
    <source>
        <dbReference type="ARBA" id="ARBA00023239"/>
    </source>
</evidence>
<comment type="similarity">
    <text evidence="2">Belongs to the KHG/KDPG aldolase family.</text>
</comment>
<dbReference type="GO" id="GO:0016829">
    <property type="term" value="F:lyase activity"/>
    <property type="evidence" value="ECO:0007669"/>
    <property type="project" value="UniProtKB-KW"/>
</dbReference>
<dbReference type="EMBL" id="QNSB01000003">
    <property type="protein sequence ID" value="RBP72719.1"/>
    <property type="molecule type" value="Genomic_DNA"/>
</dbReference>
<keyword evidence="4" id="KW-0456">Lyase</keyword>
<evidence type="ECO:0000256" key="1">
    <source>
        <dbReference type="ARBA" id="ARBA00004761"/>
    </source>
</evidence>
<protein>
    <submittedName>
        <fullName evidence="6">2-dehydro-3-deoxyphosphogluconate aldolase/(4S)-4-hydroxy-2-oxoglutarate aldolase</fullName>
    </submittedName>
</protein>
<dbReference type="InterPro" id="IPR000887">
    <property type="entry name" value="Aldlse_KDPG_KHG"/>
</dbReference>
<comment type="caution">
    <text evidence="6">The sequence shown here is derived from an EMBL/GenBank/DDBJ whole genome shotgun (WGS) entry which is preliminary data.</text>
</comment>
<dbReference type="SUPFAM" id="SSF51569">
    <property type="entry name" value="Aldolase"/>
    <property type="match status" value="1"/>
</dbReference>
<accession>A0A366IMZ6</accession>
<dbReference type="CDD" id="cd00452">
    <property type="entry name" value="KDPG_aldolase"/>
    <property type="match status" value="1"/>
</dbReference>
<evidence type="ECO:0000313" key="7">
    <source>
        <dbReference type="Proteomes" id="UP000253509"/>
    </source>
</evidence>
<dbReference type="InterPro" id="IPR013785">
    <property type="entry name" value="Aldolase_TIM"/>
</dbReference>